<feature type="transmembrane region" description="Helical" evidence="9">
    <location>
        <begin position="131"/>
        <end position="154"/>
    </location>
</feature>
<dbReference type="PANTHER" id="PTHR35011:SF10">
    <property type="entry name" value="TRAP TRANSPORTER SMALL PERMEASE PROTEIN"/>
    <property type="match status" value="1"/>
</dbReference>
<evidence type="ECO:0000259" key="10">
    <source>
        <dbReference type="Pfam" id="PF04290"/>
    </source>
</evidence>
<keyword evidence="6 9" id="KW-1133">Transmembrane helix</keyword>
<sequence length="178" mass="19168">MLRTVRILERVLSGIAALALVALIVLSVSHALGRTFFGAPIHGANEIAAQWILPIIVLFAIPSAQVWKEHYVVTIATERMGARSLALLKFAGFLSGALLCAGLAWYGLEEALKKTSVSATAGITSLPVWPFYYLVPVGMALCVLVFVMDALLALRHPEDEINTGTGRSINVDPEEEVL</sequence>
<evidence type="ECO:0000256" key="8">
    <source>
        <dbReference type="ARBA" id="ARBA00038436"/>
    </source>
</evidence>
<dbReference type="InterPro" id="IPR007387">
    <property type="entry name" value="TRAP_DctQ"/>
</dbReference>
<evidence type="ECO:0000256" key="7">
    <source>
        <dbReference type="ARBA" id="ARBA00023136"/>
    </source>
</evidence>
<dbReference type="PANTHER" id="PTHR35011">
    <property type="entry name" value="2,3-DIKETO-L-GULONATE TRAP TRANSPORTER SMALL PERMEASE PROTEIN YIAM"/>
    <property type="match status" value="1"/>
</dbReference>
<organism evidence="11 12">
    <name type="scientific">Brevibacterium salitolerans</name>
    <dbReference type="NCBI Taxonomy" id="1403566"/>
    <lineage>
        <taxon>Bacteria</taxon>
        <taxon>Bacillati</taxon>
        <taxon>Actinomycetota</taxon>
        <taxon>Actinomycetes</taxon>
        <taxon>Micrococcales</taxon>
        <taxon>Brevibacteriaceae</taxon>
        <taxon>Brevibacterium</taxon>
    </lineage>
</organism>
<comment type="similarity">
    <text evidence="8">Belongs to the TRAP transporter small permease family.</text>
</comment>
<evidence type="ECO:0000256" key="4">
    <source>
        <dbReference type="ARBA" id="ARBA00022519"/>
    </source>
</evidence>
<evidence type="ECO:0000256" key="5">
    <source>
        <dbReference type="ARBA" id="ARBA00022692"/>
    </source>
</evidence>
<reference evidence="11 12" key="1">
    <citation type="journal article" date="2019" name="Int. J. Syst. Evol. Microbiol.">
        <title>The Global Catalogue of Microorganisms (GCM) 10K type strain sequencing project: providing services to taxonomists for standard genome sequencing and annotation.</title>
        <authorList>
            <consortium name="The Broad Institute Genomics Platform"/>
            <consortium name="The Broad Institute Genome Sequencing Center for Infectious Disease"/>
            <person name="Wu L."/>
            <person name="Ma J."/>
        </authorList>
    </citation>
    <scope>NUCLEOTIDE SEQUENCE [LARGE SCALE GENOMIC DNA]</scope>
    <source>
        <strain evidence="11 12">JCM 15900</strain>
    </source>
</reference>
<dbReference type="Proteomes" id="UP001500984">
    <property type="component" value="Unassembled WGS sequence"/>
</dbReference>
<evidence type="ECO:0000256" key="3">
    <source>
        <dbReference type="ARBA" id="ARBA00022475"/>
    </source>
</evidence>
<name>A0ABN2WIF2_9MICO</name>
<dbReference type="Pfam" id="PF04290">
    <property type="entry name" value="DctQ"/>
    <property type="match status" value="1"/>
</dbReference>
<accession>A0ABN2WIF2</accession>
<comment type="subcellular location">
    <subcellularLocation>
        <location evidence="1">Cell inner membrane</location>
        <topology evidence="1">Multi-pass membrane protein</topology>
    </subcellularLocation>
</comment>
<keyword evidence="4" id="KW-0997">Cell inner membrane</keyword>
<dbReference type="EMBL" id="BAAAPZ010000004">
    <property type="protein sequence ID" value="GAA2093265.1"/>
    <property type="molecule type" value="Genomic_DNA"/>
</dbReference>
<keyword evidence="12" id="KW-1185">Reference proteome</keyword>
<evidence type="ECO:0000256" key="1">
    <source>
        <dbReference type="ARBA" id="ARBA00004429"/>
    </source>
</evidence>
<gene>
    <name evidence="11" type="ORF">GCM10009823_11460</name>
</gene>
<feature type="transmembrane region" description="Helical" evidence="9">
    <location>
        <begin position="47"/>
        <end position="67"/>
    </location>
</feature>
<protein>
    <recommendedName>
        <fullName evidence="10">Tripartite ATP-independent periplasmic transporters DctQ component domain-containing protein</fullName>
    </recommendedName>
</protein>
<keyword evidence="2" id="KW-0813">Transport</keyword>
<feature type="transmembrane region" description="Helical" evidence="9">
    <location>
        <begin position="87"/>
        <end position="108"/>
    </location>
</feature>
<evidence type="ECO:0000313" key="12">
    <source>
        <dbReference type="Proteomes" id="UP001500984"/>
    </source>
</evidence>
<comment type="caution">
    <text evidence="11">The sequence shown here is derived from an EMBL/GenBank/DDBJ whole genome shotgun (WGS) entry which is preliminary data.</text>
</comment>
<evidence type="ECO:0000256" key="9">
    <source>
        <dbReference type="SAM" id="Phobius"/>
    </source>
</evidence>
<evidence type="ECO:0000313" key="11">
    <source>
        <dbReference type="EMBL" id="GAA2093265.1"/>
    </source>
</evidence>
<dbReference type="InterPro" id="IPR055348">
    <property type="entry name" value="DctQ"/>
</dbReference>
<keyword evidence="7 9" id="KW-0472">Membrane</keyword>
<evidence type="ECO:0000256" key="2">
    <source>
        <dbReference type="ARBA" id="ARBA00022448"/>
    </source>
</evidence>
<keyword evidence="3" id="KW-1003">Cell membrane</keyword>
<keyword evidence="5 9" id="KW-0812">Transmembrane</keyword>
<proteinExistence type="inferred from homology"/>
<evidence type="ECO:0000256" key="6">
    <source>
        <dbReference type="ARBA" id="ARBA00022989"/>
    </source>
</evidence>
<feature type="domain" description="Tripartite ATP-independent periplasmic transporters DctQ component" evidence="10">
    <location>
        <begin position="25"/>
        <end position="155"/>
    </location>
</feature>